<protein>
    <submittedName>
        <fullName evidence="3">Uncharacterized protein</fullName>
    </submittedName>
</protein>
<evidence type="ECO:0000313" key="3">
    <source>
        <dbReference type="EMBL" id="OCF46613.1"/>
    </source>
</evidence>
<keyword evidence="5" id="KW-1185">Reference proteome</keyword>
<reference evidence="4" key="2">
    <citation type="submission" date="2013-07" db="EMBL/GenBank/DDBJ databases">
        <authorList>
            <consortium name="The Broad Institute Genome Sequencing Platform"/>
            <person name="Cuomo C."/>
            <person name="Litvintseva A."/>
            <person name="Chen Y."/>
            <person name="Heitman J."/>
            <person name="Sun S."/>
            <person name="Springer D."/>
            <person name="Dromer F."/>
            <person name="Young S.K."/>
            <person name="Zeng Q."/>
            <person name="Gargeya S."/>
            <person name="Fitzgerald M."/>
            <person name="Abouelleil A."/>
            <person name="Alvarado L."/>
            <person name="Berlin A.M."/>
            <person name="Chapman S.B."/>
            <person name="Dewar J."/>
            <person name="Goldberg J."/>
            <person name="Griggs A."/>
            <person name="Gujja S."/>
            <person name="Hansen M."/>
            <person name="Howarth C."/>
            <person name="Imamovic A."/>
            <person name="Larimer J."/>
            <person name="McCowan C."/>
            <person name="Murphy C."/>
            <person name="Pearson M."/>
            <person name="Priest M."/>
            <person name="Roberts A."/>
            <person name="Saif S."/>
            <person name="Shea T."/>
            <person name="Sykes S."/>
            <person name="Wortman J."/>
            <person name="Nusbaum C."/>
            <person name="Birren B."/>
        </authorList>
    </citation>
    <scope>NUCLEOTIDE SEQUENCE</scope>
    <source>
        <strain evidence="4">CBS 10737</strain>
    </source>
</reference>
<reference evidence="3" key="3">
    <citation type="submission" date="2016-07" db="EMBL/GenBank/DDBJ databases">
        <title>Evolution of pathogenesis and genome organization in the Tremellales.</title>
        <authorList>
            <person name="Cuomo C."/>
            <person name="Litvintseva A."/>
            <person name="Heitman J."/>
            <person name="Chen Y."/>
            <person name="Sun S."/>
            <person name="Springer D."/>
            <person name="Dromer F."/>
            <person name="Young S."/>
            <person name="Zeng Q."/>
            <person name="Chapman S."/>
            <person name="Gujja S."/>
            <person name="Saif S."/>
            <person name="Birren B."/>
        </authorList>
    </citation>
    <scope>NUCLEOTIDE SEQUENCE</scope>
    <source>
        <strain evidence="3">CBS 10737</strain>
    </source>
</reference>
<dbReference type="RefSeq" id="XP_019007832.1">
    <property type="nucleotide sequence ID" value="XM_019159160.1"/>
</dbReference>
<proteinExistence type="predicted"/>
<name>A0A1B9HTL7_9TREE</name>
<feature type="transmembrane region" description="Helical" evidence="2">
    <location>
        <begin position="228"/>
        <end position="247"/>
    </location>
</feature>
<dbReference type="KEGG" id="kpin:30175835"/>
<dbReference type="AlphaFoldDB" id="A0A1B9HTL7"/>
<feature type="compositionally biased region" description="Polar residues" evidence="1">
    <location>
        <begin position="106"/>
        <end position="115"/>
    </location>
</feature>
<evidence type="ECO:0000256" key="1">
    <source>
        <dbReference type="SAM" id="MobiDB-lite"/>
    </source>
</evidence>
<evidence type="ECO:0000313" key="4">
    <source>
        <dbReference type="EMBL" id="WWC72679.1"/>
    </source>
</evidence>
<evidence type="ECO:0000256" key="2">
    <source>
        <dbReference type="SAM" id="Phobius"/>
    </source>
</evidence>
<feature type="transmembrane region" description="Helical" evidence="2">
    <location>
        <begin position="281"/>
        <end position="301"/>
    </location>
</feature>
<dbReference type="GeneID" id="30175835"/>
<keyword evidence="2" id="KW-0812">Transmembrane</keyword>
<reference evidence="4" key="4">
    <citation type="submission" date="2024-02" db="EMBL/GenBank/DDBJ databases">
        <title>Comparative genomics of Cryptococcus and Kwoniella reveals pathogenesis evolution and contrasting modes of karyotype evolution via chromosome fusion or intercentromeric recombination.</title>
        <authorList>
            <person name="Coelho M.A."/>
            <person name="David-Palma M."/>
            <person name="Shea T."/>
            <person name="Bowers K."/>
            <person name="McGinley-Smith S."/>
            <person name="Mohammad A.W."/>
            <person name="Gnirke A."/>
            <person name="Yurkov A.M."/>
            <person name="Nowrousian M."/>
            <person name="Sun S."/>
            <person name="Cuomo C.A."/>
            <person name="Heitman J."/>
        </authorList>
    </citation>
    <scope>NUCLEOTIDE SEQUENCE</scope>
    <source>
        <strain evidence="4">CBS 10737</strain>
    </source>
</reference>
<sequence length="305" mass="33351">MSSSRPTTPSTPTRPPKSERRLTFESIASLPLPMEASAPPPLPSSPASASASEASRDPVTPKTPTAPSRPDLANRKSISSIKRKPVPSTPDDQSFELQAAIGSRASHTIDSQNSLADPRNYENQPPRYIMPVDLPPAARAHQQPEARLPPGVVDFTASRPPSYANDHSYHLHSIGPGPVRPDELYSTPTAGHVATGSSYTLPSSDELPCYAEKTQTEPKTLARALWKWGWCCPLLWFIGMCIIWIPLKPVEEEADPEKAQKLDEMIIILREAELKYAKRCAYSFSGFLLLIAIIVTIAVVLSKLL</sequence>
<keyword evidence="2" id="KW-1133">Transmembrane helix</keyword>
<feature type="compositionally biased region" description="Low complexity" evidence="1">
    <location>
        <begin position="1"/>
        <end position="11"/>
    </location>
</feature>
<dbReference type="EMBL" id="KI894016">
    <property type="protein sequence ID" value="OCF46613.1"/>
    <property type="molecule type" value="Genomic_DNA"/>
</dbReference>
<dbReference type="EMBL" id="CP144527">
    <property type="protein sequence ID" value="WWC72679.1"/>
    <property type="molecule type" value="Genomic_DNA"/>
</dbReference>
<reference evidence="3" key="1">
    <citation type="submission" date="2013-07" db="EMBL/GenBank/DDBJ databases">
        <title>The Genome Sequence of Cryptococcus pinus CBS10737.</title>
        <authorList>
            <consortium name="The Broad Institute Genome Sequencing Platform"/>
            <person name="Cuomo C."/>
            <person name="Litvintseva A."/>
            <person name="Chen Y."/>
            <person name="Heitman J."/>
            <person name="Sun S."/>
            <person name="Springer D."/>
            <person name="Dromer F."/>
            <person name="Young S.K."/>
            <person name="Zeng Q."/>
            <person name="Gargeya S."/>
            <person name="Fitzgerald M."/>
            <person name="Abouelleil A."/>
            <person name="Alvarado L."/>
            <person name="Berlin A.M."/>
            <person name="Chapman S.B."/>
            <person name="Dewar J."/>
            <person name="Goldberg J."/>
            <person name="Griggs A."/>
            <person name="Gujja S."/>
            <person name="Hansen M."/>
            <person name="Howarth C."/>
            <person name="Imamovic A."/>
            <person name="Larimer J."/>
            <person name="McCowan C."/>
            <person name="Murphy C."/>
            <person name="Pearson M."/>
            <person name="Priest M."/>
            <person name="Roberts A."/>
            <person name="Saif S."/>
            <person name="Shea T."/>
            <person name="Sykes S."/>
            <person name="Wortman J."/>
            <person name="Nusbaum C."/>
            <person name="Birren B."/>
        </authorList>
    </citation>
    <scope>NUCLEOTIDE SEQUENCE [LARGE SCALE GENOMIC DNA]</scope>
    <source>
        <strain evidence="3">CBS 10737</strain>
    </source>
</reference>
<accession>A0A1B9HTL7</accession>
<evidence type="ECO:0000313" key="5">
    <source>
        <dbReference type="Proteomes" id="UP000094020"/>
    </source>
</evidence>
<keyword evidence="2" id="KW-0472">Membrane</keyword>
<dbReference type="Proteomes" id="UP000094020">
    <property type="component" value="Chromosome 9"/>
</dbReference>
<feature type="region of interest" description="Disordered" evidence="1">
    <location>
        <begin position="1"/>
        <end position="93"/>
    </location>
</feature>
<feature type="region of interest" description="Disordered" evidence="1">
    <location>
        <begin position="106"/>
        <end position="132"/>
    </location>
</feature>
<dbReference type="OrthoDB" id="3358294at2759"/>
<gene>
    <name evidence="3" type="ORF">I206_07466</name>
    <name evidence="4" type="ORF">I206_106643</name>
</gene>
<feature type="compositionally biased region" description="Low complexity" evidence="1">
    <location>
        <begin position="28"/>
        <end position="37"/>
    </location>
</feature>
<organism evidence="3">
    <name type="scientific">Kwoniella pini CBS 10737</name>
    <dbReference type="NCBI Taxonomy" id="1296096"/>
    <lineage>
        <taxon>Eukaryota</taxon>
        <taxon>Fungi</taxon>
        <taxon>Dikarya</taxon>
        <taxon>Basidiomycota</taxon>
        <taxon>Agaricomycotina</taxon>
        <taxon>Tremellomycetes</taxon>
        <taxon>Tremellales</taxon>
        <taxon>Cryptococcaceae</taxon>
        <taxon>Kwoniella</taxon>
    </lineage>
</organism>